<evidence type="ECO:0000313" key="2">
    <source>
        <dbReference type="EMBL" id="THU95453.1"/>
    </source>
</evidence>
<feature type="domain" description="Heterokaryon incompatibility" evidence="1">
    <location>
        <begin position="21"/>
        <end position="115"/>
    </location>
</feature>
<gene>
    <name evidence="2" type="ORF">K435DRAFT_966421</name>
</gene>
<dbReference type="AlphaFoldDB" id="A0A4S8M1I2"/>
<name>A0A4S8M1I2_DENBC</name>
<protein>
    <submittedName>
        <fullName evidence="2">HET-domain-containing protein</fullName>
    </submittedName>
</protein>
<dbReference type="Proteomes" id="UP000297245">
    <property type="component" value="Unassembled WGS sequence"/>
</dbReference>
<sequence length="835" mass="95708">MRLLHTKTFQLEEFYSNLPPYAILSHTWGRREVTFQDMQDLDAIKTCEELHDGWLKVQRACKHAQKYDFEWIWIDSCCINKESSAELSEALNSMYQYYEDAMVCYAYLCDASHQEDPRDVGSAFRDSRWFKRGWTLQELLAPSYVVFLDKDWVDLGTRQGLSDAISAITLIPVEVFEAGKDINEFSIAQRMSWAAFRETTRPEDQAYSLMGIFGVNMPPIYGEGGPKAFMRLQQEIIKISDDRSIFAWIAPAGQKEPRGLLARSAYEFRASGEVSASVIGRAEHSLYSFGNNGLRIHLPLQSGNLRSEDGLYLASLQCRSNQDGKYPSVYLRKTEGERYIRCRADELTLLGDIPQHEEITMHDVVVKEVLIPRKSKRKQEESEIKFHIKPISTAIESCFIPFQCISISPNPNKFYDFQETQYIKTSSRDSEVVFLKYYLFGTLSSPLETFFLAVGNNSNLGPFCSLLRAGDREETEEEFVEGVELSLGVDDDNQQFLEWSEASVQQDEKESSEFFSTLTEDGLRLPLQNGGMVSVALQITGSPDTRVIELNYHPRDWGGILFEKKQARRPKLGFLTPELPFVGYYPLILRNISPPDLSSKLYDSYTYISMPEGRDPFRILTYAWTSISGDWTYYPRPANIGTPVHVVVGFRESVPWIDVISTSQSTQEIWRSYRDREKPSNNVGTLYLDEQDRWKMTITAKQRTQVHLGSHMLHFGQQNPPNFLRQIDDTLMYEVPSDFNKVEPNRPGIILSSTSKQSRLWDEVDIYTTTAIDALHVLSSQMQKYGVDIRTIAALAPIREWSHVKKCGACRTEPKDDFRDTNSSFESDIDMISLV</sequence>
<dbReference type="PANTHER" id="PTHR10622:SF10">
    <property type="entry name" value="HET DOMAIN-CONTAINING PROTEIN"/>
    <property type="match status" value="1"/>
</dbReference>
<dbReference type="InterPro" id="IPR010730">
    <property type="entry name" value="HET"/>
</dbReference>
<keyword evidence="3" id="KW-1185">Reference proteome</keyword>
<dbReference type="EMBL" id="ML179199">
    <property type="protein sequence ID" value="THU95453.1"/>
    <property type="molecule type" value="Genomic_DNA"/>
</dbReference>
<proteinExistence type="predicted"/>
<reference evidence="2 3" key="1">
    <citation type="journal article" date="2019" name="Nat. Ecol. Evol.">
        <title>Megaphylogeny resolves global patterns of mushroom evolution.</title>
        <authorList>
            <person name="Varga T."/>
            <person name="Krizsan K."/>
            <person name="Foldi C."/>
            <person name="Dima B."/>
            <person name="Sanchez-Garcia M."/>
            <person name="Sanchez-Ramirez S."/>
            <person name="Szollosi G.J."/>
            <person name="Szarkandi J.G."/>
            <person name="Papp V."/>
            <person name="Albert L."/>
            <person name="Andreopoulos W."/>
            <person name="Angelini C."/>
            <person name="Antonin V."/>
            <person name="Barry K.W."/>
            <person name="Bougher N.L."/>
            <person name="Buchanan P."/>
            <person name="Buyck B."/>
            <person name="Bense V."/>
            <person name="Catcheside P."/>
            <person name="Chovatia M."/>
            <person name="Cooper J."/>
            <person name="Damon W."/>
            <person name="Desjardin D."/>
            <person name="Finy P."/>
            <person name="Geml J."/>
            <person name="Haridas S."/>
            <person name="Hughes K."/>
            <person name="Justo A."/>
            <person name="Karasinski D."/>
            <person name="Kautmanova I."/>
            <person name="Kiss B."/>
            <person name="Kocsube S."/>
            <person name="Kotiranta H."/>
            <person name="LaButti K.M."/>
            <person name="Lechner B.E."/>
            <person name="Liimatainen K."/>
            <person name="Lipzen A."/>
            <person name="Lukacs Z."/>
            <person name="Mihaltcheva S."/>
            <person name="Morgado L.N."/>
            <person name="Niskanen T."/>
            <person name="Noordeloos M.E."/>
            <person name="Ohm R.A."/>
            <person name="Ortiz-Santana B."/>
            <person name="Ovrebo C."/>
            <person name="Racz N."/>
            <person name="Riley R."/>
            <person name="Savchenko A."/>
            <person name="Shiryaev A."/>
            <person name="Soop K."/>
            <person name="Spirin V."/>
            <person name="Szebenyi C."/>
            <person name="Tomsovsky M."/>
            <person name="Tulloss R.E."/>
            <person name="Uehling J."/>
            <person name="Grigoriev I.V."/>
            <person name="Vagvolgyi C."/>
            <person name="Papp T."/>
            <person name="Martin F.M."/>
            <person name="Miettinen O."/>
            <person name="Hibbett D.S."/>
            <person name="Nagy L.G."/>
        </authorList>
    </citation>
    <scope>NUCLEOTIDE SEQUENCE [LARGE SCALE GENOMIC DNA]</scope>
    <source>
        <strain evidence="2 3">CBS 962.96</strain>
    </source>
</reference>
<dbReference type="PANTHER" id="PTHR10622">
    <property type="entry name" value="HET DOMAIN-CONTAINING PROTEIN"/>
    <property type="match status" value="1"/>
</dbReference>
<evidence type="ECO:0000313" key="3">
    <source>
        <dbReference type="Proteomes" id="UP000297245"/>
    </source>
</evidence>
<organism evidence="2 3">
    <name type="scientific">Dendrothele bispora (strain CBS 962.96)</name>
    <dbReference type="NCBI Taxonomy" id="1314807"/>
    <lineage>
        <taxon>Eukaryota</taxon>
        <taxon>Fungi</taxon>
        <taxon>Dikarya</taxon>
        <taxon>Basidiomycota</taxon>
        <taxon>Agaricomycotina</taxon>
        <taxon>Agaricomycetes</taxon>
        <taxon>Agaricomycetidae</taxon>
        <taxon>Agaricales</taxon>
        <taxon>Agaricales incertae sedis</taxon>
        <taxon>Dendrothele</taxon>
    </lineage>
</organism>
<evidence type="ECO:0000259" key="1">
    <source>
        <dbReference type="Pfam" id="PF06985"/>
    </source>
</evidence>
<dbReference type="Pfam" id="PF06985">
    <property type="entry name" value="HET"/>
    <property type="match status" value="1"/>
</dbReference>
<accession>A0A4S8M1I2</accession>
<dbReference type="OrthoDB" id="674604at2759"/>